<dbReference type="Gene3D" id="1.10.10.10">
    <property type="entry name" value="Winged helix-like DNA-binding domain superfamily/Winged helix DNA-binding domain"/>
    <property type="match status" value="1"/>
</dbReference>
<name>A0A072PCH2_9EURO</name>
<dbReference type="Gene3D" id="3.40.50.150">
    <property type="entry name" value="Vaccinia Virus protein VP39"/>
    <property type="match status" value="1"/>
</dbReference>
<dbReference type="HOGENOM" id="CLU_005533_1_4_1"/>
<dbReference type="RefSeq" id="XP_013259588.1">
    <property type="nucleotide sequence ID" value="XM_013404134.1"/>
</dbReference>
<dbReference type="InterPro" id="IPR029063">
    <property type="entry name" value="SAM-dependent_MTases_sf"/>
</dbReference>
<keyword evidence="3" id="KW-0949">S-adenosyl-L-methionine</keyword>
<dbReference type="AlphaFoldDB" id="A0A072PCH2"/>
<keyword evidence="1" id="KW-0489">Methyltransferase</keyword>
<dbReference type="GO" id="GO:0008171">
    <property type="term" value="F:O-methyltransferase activity"/>
    <property type="evidence" value="ECO:0007669"/>
    <property type="project" value="InterPro"/>
</dbReference>
<comment type="caution">
    <text evidence="6">The sequence shown here is derived from an EMBL/GenBank/DDBJ whole genome shotgun (WGS) entry which is preliminary data.</text>
</comment>
<dbReference type="InterPro" id="IPR001077">
    <property type="entry name" value="COMT_C"/>
</dbReference>
<gene>
    <name evidence="6" type="ORF">A1O9_07188</name>
</gene>
<evidence type="ECO:0000313" key="6">
    <source>
        <dbReference type="EMBL" id="KEF56998.1"/>
    </source>
</evidence>
<keyword evidence="7" id="KW-1185">Reference proteome</keyword>
<evidence type="ECO:0000256" key="3">
    <source>
        <dbReference type="ARBA" id="ARBA00022691"/>
    </source>
</evidence>
<evidence type="ECO:0000313" key="7">
    <source>
        <dbReference type="Proteomes" id="UP000027920"/>
    </source>
</evidence>
<dbReference type="OrthoDB" id="1606438at2759"/>
<evidence type="ECO:0000256" key="1">
    <source>
        <dbReference type="ARBA" id="ARBA00022603"/>
    </source>
</evidence>
<organism evidence="6 7">
    <name type="scientific">Exophiala aquamarina CBS 119918</name>
    <dbReference type="NCBI Taxonomy" id="1182545"/>
    <lineage>
        <taxon>Eukaryota</taxon>
        <taxon>Fungi</taxon>
        <taxon>Dikarya</taxon>
        <taxon>Ascomycota</taxon>
        <taxon>Pezizomycotina</taxon>
        <taxon>Eurotiomycetes</taxon>
        <taxon>Chaetothyriomycetidae</taxon>
        <taxon>Chaetothyriales</taxon>
        <taxon>Herpotrichiellaceae</taxon>
        <taxon>Exophiala</taxon>
    </lineage>
</organism>
<dbReference type="Pfam" id="PF00891">
    <property type="entry name" value="Methyltransf_2"/>
    <property type="match status" value="1"/>
</dbReference>
<evidence type="ECO:0000259" key="4">
    <source>
        <dbReference type="Pfam" id="PF00891"/>
    </source>
</evidence>
<dbReference type="GeneID" id="25282102"/>
<dbReference type="InterPro" id="IPR036388">
    <property type="entry name" value="WH-like_DNA-bd_sf"/>
</dbReference>
<evidence type="ECO:0000259" key="5">
    <source>
        <dbReference type="Pfam" id="PF08100"/>
    </source>
</evidence>
<reference evidence="6 7" key="1">
    <citation type="submission" date="2013-03" db="EMBL/GenBank/DDBJ databases">
        <title>The Genome Sequence of Exophiala aquamarina CBS 119918.</title>
        <authorList>
            <consortium name="The Broad Institute Genomics Platform"/>
            <person name="Cuomo C."/>
            <person name="de Hoog S."/>
            <person name="Gorbushina A."/>
            <person name="Walker B."/>
            <person name="Young S.K."/>
            <person name="Zeng Q."/>
            <person name="Gargeya S."/>
            <person name="Fitzgerald M."/>
            <person name="Haas B."/>
            <person name="Abouelleil A."/>
            <person name="Allen A.W."/>
            <person name="Alvarado L."/>
            <person name="Arachchi H.M."/>
            <person name="Berlin A.M."/>
            <person name="Chapman S.B."/>
            <person name="Gainer-Dewar J."/>
            <person name="Goldberg J."/>
            <person name="Griggs A."/>
            <person name="Gujja S."/>
            <person name="Hansen M."/>
            <person name="Howarth C."/>
            <person name="Imamovic A."/>
            <person name="Ireland A."/>
            <person name="Larimer J."/>
            <person name="McCowan C."/>
            <person name="Murphy C."/>
            <person name="Pearson M."/>
            <person name="Poon T.W."/>
            <person name="Priest M."/>
            <person name="Roberts A."/>
            <person name="Saif S."/>
            <person name="Shea T."/>
            <person name="Sisk P."/>
            <person name="Sykes S."/>
            <person name="Wortman J."/>
            <person name="Nusbaum C."/>
            <person name="Birren B."/>
        </authorList>
    </citation>
    <scope>NUCLEOTIDE SEQUENCE [LARGE SCALE GENOMIC DNA]</scope>
    <source>
        <strain evidence="6 7">CBS 119918</strain>
    </source>
</reference>
<feature type="domain" description="O-methyltransferase C-terminal" evidence="4">
    <location>
        <begin position="191"/>
        <end position="399"/>
    </location>
</feature>
<evidence type="ECO:0000256" key="2">
    <source>
        <dbReference type="ARBA" id="ARBA00022679"/>
    </source>
</evidence>
<dbReference type="PANTHER" id="PTHR43712:SF16">
    <property type="entry name" value="O-METHYLTRANSFERASE ELCB"/>
    <property type="match status" value="1"/>
</dbReference>
<dbReference type="InterPro" id="IPR012967">
    <property type="entry name" value="COMT_dimerisation"/>
</dbReference>
<dbReference type="STRING" id="1182545.A0A072PCH2"/>
<dbReference type="Proteomes" id="UP000027920">
    <property type="component" value="Unassembled WGS sequence"/>
</dbReference>
<dbReference type="SUPFAM" id="SSF53335">
    <property type="entry name" value="S-adenosyl-L-methionine-dependent methyltransferases"/>
    <property type="match status" value="1"/>
</dbReference>
<dbReference type="VEuPathDB" id="FungiDB:A1O9_07188"/>
<feature type="domain" description="O-methyltransferase dimerisation" evidence="5">
    <location>
        <begin position="84"/>
        <end position="155"/>
    </location>
</feature>
<protein>
    <submittedName>
        <fullName evidence="6">Uncharacterized protein</fullName>
    </submittedName>
</protein>
<sequence>MASIPSLTNYEALAATCLVDAGVLNHKIKGLETSKTSSVDNNGPCTPQEVKKLQLRLFESAQALLQAVTPPEYTLTQSLSASIMDLTAFRYISRWEVAKAVPTEGSVSYKSLATKLSVDESQLRRVLRYAMTRQVFTETQIGGVAHTAASLLLVQGGISTLNRYSTDRGFPIASHFNEALEKWGHGSQEPNETAFNVFKGTELAMFDYYEKNPAYATDFHQVMSFFTKTPPLSHDHIRRSFDWPSLAFSTVVDVGGSLGHCSMAILEANPTLTCIVQDLPQIVTKATDPSTSIVPEHLCKRISFQAHSFWDPQPVTADVYFMRMIFHDWPAKYSKKILHALLKGMRPGARLLIMDYVTLPYGKLSLADERRMRIRDMQMMVMHNALERDEDEWRQLFAETDSRLRLVAIRTPPGSALSLIEVVLDAEVETSATEKTEVTVPERIEPFVPEKTETLGLEKLDEPLQPIVPQQAVQMAA</sequence>
<dbReference type="GO" id="GO:0032259">
    <property type="term" value="P:methylation"/>
    <property type="evidence" value="ECO:0007669"/>
    <property type="project" value="UniProtKB-KW"/>
</dbReference>
<dbReference type="InterPro" id="IPR016461">
    <property type="entry name" value="COMT-like"/>
</dbReference>
<dbReference type="PANTHER" id="PTHR43712">
    <property type="entry name" value="PUTATIVE (AFU_ORTHOLOGUE AFUA_4G14580)-RELATED"/>
    <property type="match status" value="1"/>
</dbReference>
<dbReference type="PROSITE" id="PS51683">
    <property type="entry name" value="SAM_OMT_II"/>
    <property type="match status" value="1"/>
</dbReference>
<dbReference type="Pfam" id="PF08100">
    <property type="entry name" value="Dimerisation"/>
    <property type="match status" value="1"/>
</dbReference>
<dbReference type="SUPFAM" id="SSF46785">
    <property type="entry name" value="Winged helix' DNA-binding domain"/>
    <property type="match status" value="1"/>
</dbReference>
<dbReference type="EMBL" id="AMGV01000005">
    <property type="protein sequence ID" value="KEF56998.1"/>
    <property type="molecule type" value="Genomic_DNA"/>
</dbReference>
<keyword evidence="2" id="KW-0808">Transferase</keyword>
<accession>A0A072PCH2</accession>
<proteinExistence type="predicted"/>
<dbReference type="InterPro" id="IPR036390">
    <property type="entry name" value="WH_DNA-bd_sf"/>
</dbReference>